<accession>X1KDH0</accession>
<dbReference type="AlphaFoldDB" id="X1KDH0"/>
<sequence length="144" mass="17127">MWVMSVYIDELIELEKLGITNATIMRYCGLKDRSTISEWWKGGIPLIKNRVKLTRLLLIAREGRETPPTTREVWHSFEAYFKTPEFIYNDEMEKTFSRLIMAVRKGETLDHTIKISGMTNAKLCEKFHPNFRVRRYFEEYNALI</sequence>
<protein>
    <submittedName>
        <fullName evidence="1">Uncharacterized protein</fullName>
    </submittedName>
</protein>
<dbReference type="EMBL" id="BARV01001078">
    <property type="protein sequence ID" value="GAH91675.1"/>
    <property type="molecule type" value="Genomic_DNA"/>
</dbReference>
<comment type="caution">
    <text evidence="1">The sequence shown here is derived from an EMBL/GenBank/DDBJ whole genome shotgun (WGS) entry which is preliminary data.</text>
</comment>
<name>X1KDH0_9ZZZZ</name>
<reference evidence="1" key="1">
    <citation type="journal article" date="2014" name="Front. Microbiol.">
        <title>High frequency of phylogenetically diverse reductive dehalogenase-homologous genes in deep subseafloor sedimentary metagenomes.</title>
        <authorList>
            <person name="Kawai M."/>
            <person name="Futagami T."/>
            <person name="Toyoda A."/>
            <person name="Takaki Y."/>
            <person name="Nishi S."/>
            <person name="Hori S."/>
            <person name="Arai W."/>
            <person name="Tsubouchi T."/>
            <person name="Morono Y."/>
            <person name="Uchiyama I."/>
            <person name="Ito T."/>
            <person name="Fujiyama A."/>
            <person name="Inagaki F."/>
            <person name="Takami H."/>
        </authorList>
    </citation>
    <scope>NUCLEOTIDE SEQUENCE</scope>
    <source>
        <strain evidence="1">Expedition CK06-06</strain>
    </source>
</reference>
<organism evidence="1">
    <name type="scientific">marine sediment metagenome</name>
    <dbReference type="NCBI Taxonomy" id="412755"/>
    <lineage>
        <taxon>unclassified sequences</taxon>
        <taxon>metagenomes</taxon>
        <taxon>ecological metagenomes</taxon>
    </lineage>
</organism>
<evidence type="ECO:0000313" key="1">
    <source>
        <dbReference type="EMBL" id="GAH91675.1"/>
    </source>
</evidence>
<gene>
    <name evidence="1" type="ORF">S06H3_03344</name>
</gene>
<feature type="non-terminal residue" evidence="1">
    <location>
        <position position="144"/>
    </location>
</feature>
<proteinExistence type="predicted"/>